<dbReference type="GO" id="GO:0006281">
    <property type="term" value="P:DNA repair"/>
    <property type="evidence" value="ECO:0007669"/>
    <property type="project" value="UniProtKB-KW"/>
</dbReference>
<comment type="catalytic activity">
    <reaction evidence="1">
        <text>ATP + H2O = ADP + phosphate + H(+)</text>
        <dbReference type="Rhea" id="RHEA:13065"/>
        <dbReference type="ChEBI" id="CHEBI:15377"/>
        <dbReference type="ChEBI" id="CHEBI:15378"/>
        <dbReference type="ChEBI" id="CHEBI:30616"/>
        <dbReference type="ChEBI" id="CHEBI:43474"/>
        <dbReference type="ChEBI" id="CHEBI:456216"/>
        <dbReference type="EC" id="5.6.2.3"/>
    </reaction>
</comment>
<dbReference type="Gene3D" id="3.40.50.300">
    <property type="entry name" value="P-loop containing nucleotide triphosphate hydrolases"/>
    <property type="match status" value="1"/>
</dbReference>
<feature type="non-terminal residue" evidence="3">
    <location>
        <position position="172"/>
    </location>
</feature>
<dbReference type="OMA" id="VISWEEC"/>
<keyword evidence="1" id="KW-0067">ATP-binding</keyword>
<dbReference type="STRING" id="1858805.M5FW00"/>
<dbReference type="GO" id="GO:0043139">
    <property type="term" value="F:5'-3' DNA helicase activity"/>
    <property type="evidence" value="ECO:0007669"/>
    <property type="project" value="UniProtKB-EC"/>
</dbReference>
<keyword evidence="1" id="KW-0227">DNA damage</keyword>
<comment type="cofactor">
    <cofactor evidence="1">
        <name>Mg(2+)</name>
        <dbReference type="ChEBI" id="CHEBI:18420"/>
    </cofactor>
</comment>
<evidence type="ECO:0000259" key="2">
    <source>
        <dbReference type="Pfam" id="PF05970"/>
    </source>
</evidence>
<protein>
    <recommendedName>
        <fullName evidence="1">ATP-dependent DNA helicase</fullName>
        <ecNumber evidence="1">5.6.2.3</ecNumber>
    </recommendedName>
</protein>
<dbReference type="Proteomes" id="UP000030653">
    <property type="component" value="Unassembled WGS sequence"/>
</dbReference>
<proteinExistence type="inferred from homology"/>
<keyword evidence="4" id="KW-1185">Reference proteome</keyword>
<gene>
    <name evidence="3" type="ORF">DACRYDRAFT_59008</name>
</gene>
<dbReference type="PANTHER" id="PTHR10492">
    <property type="match status" value="1"/>
</dbReference>
<dbReference type="EC" id="5.6.2.3" evidence="1"/>
<keyword evidence="1" id="KW-0347">Helicase</keyword>
<dbReference type="Pfam" id="PF05970">
    <property type="entry name" value="PIF1"/>
    <property type="match status" value="1"/>
</dbReference>
<dbReference type="InterPro" id="IPR027417">
    <property type="entry name" value="P-loop_NTPase"/>
</dbReference>
<evidence type="ECO:0000256" key="1">
    <source>
        <dbReference type="RuleBase" id="RU363044"/>
    </source>
</evidence>
<organism evidence="3 4">
    <name type="scientific">Dacryopinax primogenitus (strain DJM 731)</name>
    <name type="common">Brown rot fungus</name>
    <dbReference type="NCBI Taxonomy" id="1858805"/>
    <lineage>
        <taxon>Eukaryota</taxon>
        <taxon>Fungi</taxon>
        <taxon>Dikarya</taxon>
        <taxon>Basidiomycota</taxon>
        <taxon>Agaricomycotina</taxon>
        <taxon>Dacrymycetes</taxon>
        <taxon>Dacrymycetales</taxon>
        <taxon>Dacrymycetaceae</taxon>
        <taxon>Dacryopinax</taxon>
    </lineage>
</organism>
<dbReference type="EMBL" id="JH795876">
    <property type="protein sequence ID" value="EJT97541.1"/>
    <property type="molecule type" value="Genomic_DNA"/>
</dbReference>
<dbReference type="GO" id="GO:0016887">
    <property type="term" value="F:ATP hydrolysis activity"/>
    <property type="evidence" value="ECO:0007669"/>
    <property type="project" value="RHEA"/>
</dbReference>
<dbReference type="AlphaFoldDB" id="M5FW00"/>
<sequence length="172" mass="18439">GKTFLVDTLLAWLRSNGHIVLVVASTGIAATIYEHGQTVHSLFCIPDHIGILSEIQIPSGQADLIHAASLIVFDEMPGANKTTVEAIDMVCHHITSCDVPFGGLPFLGLGDFHQLAPVVKGTGETAALQASILSSPLWPMFKICHLHALVHNRDDPEFSAFVDYIGEDTSGE</sequence>
<dbReference type="RefSeq" id="XP_040624439.1">
    <property type="nucleotide sequence ID" value="XM_040775532.1"/>
</dbReference>
<keyword evidence="1" id="KW-0234">DNA repair</keyword>
<dbReference type="GO" id="GO:0005524">
    <property type="term" value="F:ATP binding"/>
    <property type="evidence" value="ECO:0007669"/>
    <property type="project" value="UniProtKB-KW"/>
</dbReference>
<dbReference type="OrthoDB" id="3366231at2759"/>
<keyword evidence="1" id="KW-0233">DNA recombination</keyword>
<feature type="domain" description="DNA helicase Pif1-like DEAD-box helicase" evidence="2">
    <location>
        <begin position="1"/>
        <end position="150"/>
    </location>
</feature>
<dbReference type="SUPFAM" id="SSF52540">
    <property type="entry name" value="P-loop containing nucleoside triphosphate hydrolases"/>
    <property type="match status" value="1"/>
</dbReference>
<dbReference type="GO" id="GO:0006310">
    <property type="term" value="P:DNA recombination"/>
    <property type="evidence" value="ECO:0007669"/>
    <property type="project" value="UniProtKB-KW"/>
</dbReference>
<evidence type="ECO:0000313" key="4">
    <source>
        <dbReference type="Proteomes" id="UP000030653"/>
    </source>
</evidence>
<keyword evidence="1" id="KW-0378">Hydrolase</keyword>
<evidence type="ECO:0000313" key="3">
    <source>
        <dbReference type="EMBL" id="EJT97541.1"/>
    </source>
</evidence>
<accession>M5FW00</accession>
<dbReference type="PANTHER" id="PTHR10492:SF57">
    <property type="entry name" value="ATP-DEPENDENT DNA HELICASE"/>
    <property type="match status" value="1"/>
</dbReference>
<keyword evidence="1" id="KW-0547">Nucleotide-binding</keyword>
<dbReference type="GeneID" id="63690594"/>
<name>M5FW00_DACPD</name>
<reference evidence="3 4" key="1">
    <citation type="journal article" date="2012" name="Science">
        <title>The Paleozoic origin of enzymatic lignin decomposition reconstructed from 31 fungal genomes.</title>
        <authorList>
            <person name="Floudas D."/>
            <person name="Binder M."/>
            <person name="Riley R."/>
            <person name="Barry K."/>
            <person name="Blanchette R.A."/>
            <person name="Henrissat B."/>
            <person name="Martinez A.T."/>
            <person name="Otillar R."/>
            <person name="Spatafora J.W."/>
            <person name="Yadav J.S."/>
            <person name="Aerts A."/>
            <person name="Benoit I."/>
            <person name="Boyd A."/>
            <person name="Carlson A."/>
            <person name="Copeland A."/>
            <person name="Coutinho P.M."/>
            <person name="de Vries R.P."/>
            <person name="Ferreira P."/>
            <person name="Findley K."/>
            <person name="Foster B."/>
            <person name="Gaskell J."/>
            <person name="Glotzer D."/>
            <person name="Gorecki P."/>
            <person name="Heitman J."/>
            <person name="Hesse C."/>
            <person name="Hori C."/>
            <person name="Igarashi K."/>
            <person name="Jurgens J.A."/>
            <person name="Kallen N."/>
            <person name="Kersten P."/>
            <person name="Kohler A."/>
            <person name="Kuees U."/>
            <person name="Kumar T.K.A."/>
            <person name="Kuo A."/>
            <person name="LaButti K."/>
            <person name="Larrondo L.F."/>
            <person name="Lindquist E."/>
            <person name="Ling A."/>
            <person name="Lombard V."/>
            <person name="Lucas S."/>
            <person name="Lundell T."/>
            <person name="Martin R."/>
            <person name="McLaughlin D.J."/>
            <person name="Morgenstern I."/>
            <person name="Morin E."/>
            <person name="Murat C."/>
            <person name="Nagy L.G."/>
            <person name="Nolan M."/>
            <person name="Ohm R.A."/>
            <person name="Patyshakuliyeva A."/>
            <person name="Rokas A."/>
            <person name="Ruiz-Duenas F.J."/>
            <person name="Sabat G."/>
            <person name="Salamov A."/>
            <person name="Samejima M."/>
            <person name="Schmutz J."/>
            <person name="Slot J.C."/>
            <person name="St John F."/>
            <person name="Stenlid J."/>
            <person name="Sun H."/>
            <person name="Sun S."/>
            <person name="Syed K."/>
            <person name="Tsang A."/>
            <person name="Wiebenga A."/>
            <person name="Young D."/>
            <person name="Pisabarro A."/>
            <person name="Eastwood D.C."/>
            <person name="Martin F."/>
            <person name="Cullen D."/>
            <person name="Grigoriev I.V."/>
            <person name="Hibbett D.S."/>
        </authorList>
    </citation>
    <scope>NUCLEOTIDE SEQUENCE [LARGE SCALE GENOMIC DNA]</scope>
    <source>
        <strain evidence="3 4">DJM-731 SS1</strain>
    </source>
</reference>
<dbReference type="InterPro" id="IPR010285">
    <property type="entry name" value="DNA_helicase_pif1-like_DEAD"/>
</dbReference>
<dbReference type="HOGENOM" id="CLU_001324_9_5_1"/>
<comment type="similarity">
    <text evidence="1">Belongs to the helicase family.</text>
</comment>
<dbReference type="GO" id="GO:0000723">
    <property type="term" value="P:telomere maintenance"/>
    <property type="evidence" value="ECO:0007669"/>
    <property type="project" value="InterPro"/>
</dbReference>